<organism evidence="2 3">
    <name type="scientific">Streblomastix strix</name>
    <dbReference type="NCBI Taxonomy" id="222440"/>
    <lineage>
        <taxon>Eukaryota</taxon>
        <taxon>Metamonada</taxon>
        <taxon>Preaxostyla</taxon>
        <taxon>Oxymonadida</taxon>
        <taxon>Streblomastigidae</taxon>
        <taxon>Streblomastix</taxon>
    </lineage>
</organism>
<feature type="region of interest" description="Disordered" evidence="1">
    <location>
        <begin position="29"/>
        <end position="78"/>
    </location>
</feature>
<dbReference type="EMBL" id="SNRW01015277">
    <property type="protein sequence ID" value="KAA6370546.1"/>
    <property type="molecule type" value="Genomic_DNA"/>
</dbReference>
<feature type="compositionally biased region" description="Polar residues" evidence="1">
    <location>
        <begin position="137"/>
        <end position="149"/>
    </location>
</feature>
<feature type="region of interest" description="Disordered" evidence="1">
    <location>
        <begin position="257"/>
        <end position="279"/>
    </location>
</feature>
<gene>
    <name evidence="2" type="ORF">EZS28_033926</name>
</gene>
<name>A0A5J4UI96_9EUKA</name>
<proteinExistence type="predicted"/>
<reference evidence="2 3" key="1">
    <citation type="submission" date="2019-03" db="EMBL/GenBank/DDBJ databases">
        <title>Single cell metagenomics reveals metabolic interactions within the superorganism composed of flagellate Streblomastix strix and complex community of Bacteroidetes bacteria on its surface.</title>
        <authorList>
            <person name="Treitli S.C."/>
            <person name="Kolisko M."/>
            <person name="Husnik F."/>
            <person name="Keeling P."/>
            <person name="Hampl V."/>
        </authorList>
    </citation>
    <scope>NUCLEOTIDE SEQUENCE [LARGE SCALE GENOMIC DNA]</scope>
    <source>
        <strain evidence="2">ST1C</strain>
    </source>
</reference>
<evidence type="ECO:0000313" key="2">
    <source>
        <dbReference type="EMBL" id="KAA6370546.1"/>
    </source>
</evidence>
<dbReference type="Proteomes" id="UP000324800">
    <property type="component" value="Unassembled WGS sequence"/>
</dbReference>
<sequence length="297" mass="32831">MKGEAALKYRYEHLTFEGFIDLTRKSVKGRNNEDIEGENQTPTANSESNSRVKRKQELSSLVIGTGGKRARSKSPTQVPLQLHQQFFNANMEPLGQDGYAMDNSERQTTCKSGIQQSAVVPQKLITPVQISPGGLNTPGSLSPQSSTHDNPLGTPIKSPEQQDQLHFPNQLQSPQGTVAQFKRVPLQSIIQTLNKDNQANDSPLSQLDAKKIPYYGKDGKIPIPRLFNCPNGEHFEALLAGAENWSKEERHKMKAILRKDSKTWKTKTKQMVGQPLSGPDVTPASLIELFVSNSSSE</sequence>
<accession>A0A5J4UI96</accession>
<feature type="non-terminal residue" evidence="2">
    <location>
        <position position="297"/>
    </location>
</feature>
<evidence type="ECO:0000256" key="1">
    <source>
        <dbReference type="SAM" id="MobiDB-lite"/>
    </source>
</evidence>
<comment type="caution">
    <text evidence="2">The sequence shown here is derived from an EMBL/GenBank/DDBJ whole genome shotgun (WGS) entry which is preliminary data.</text>
</comment>
<feature type="compositionally biased region" description="Polar residues" evidence="1">
    <location>
        <begin position="38"/>
        <end position="49"/>
    </location>
</feature>
<feature type="region of interest" description="Disordered" evidence="1">
    <location>
        <begin position="129"/>
        <end position="161"/>
    </location>
</feature>
<protein>
    <submittedName>
        <fullName evidence="2">Uncharacterized protein</fullName>
    </submittedName>
</protein>
<dbReference type="AlphaFoldDB" id="A0A5J4UI96"/>
<evidence type="ECO:0000313" key="3">
    <source>
        <dbReference type="Proteomes" id="UP000324800"/>
    </source>
</evidence>